<name>A0ABU6NTX8_9BACI</name>
<comment type="caution">
    <text evidence="2">The sequence shown here is derived from an EMBL/GenBank/DDBJ whole genome shotgun (WGS) entry which is preliminary data.</text>
</comment>
<gene>
    <name evidence="2" type="ORF">P9271_01570</name>
</gene>
<accession>A0ABU6NTX8</accession>
<feature type="compositionally biased region" description="Low complexity" evidence="1">
    <location>
        <begin position="92"/>
        <end position="114"/>
    </location>
</feature>
<reference evidence="2 3" key="1">
    <citation type="submission" date="2023-03" db="EMBL/GenBank/DDBJ databases">
        <title>Bacillus Genome Sequencing.</title>
        <authorList>
            <person name="Dunlap C."/>
        </authorList>
    </citation>
    <scope>NUCLEOTIDE SEQUENCE [LARGE SCALE GENOMIC DNA]</scope>
    <source>
        <strain evidence="2 3">NRS-1717</strain>
    </source>
</reference>
<sequence length="114" mass="12829">MLFFQPEFRNQEGEILNVVDSNGKAVGYIAYLYKGENDLYIMGQLDNEGEKQNFIDITSKYIDGLKKSILGSEEKEMNLSINLGGEAIDVEQGQSQDQNQSQNQSQGQDQSQQN</sequence>
<organism evidence="2 3">
    <name type="scientific">Metabacillus fastidiosus</name>
    <dbReference type="NCBI Taxonomy" id="1458"/>
    <lineage>
        <taxon>Bacteria</taxon>
        <taxon>Bacillati</taxon>
        <taxon>Bacillota</taxon>
        <taxon>Bacilli</taxon>
        <taxon>Bacillales</taxon>
        <taxon>Bacillaceae</taxon>
        <taxon>Metabacillus</taxon>
    </lineage>
</organism>
<dbReference type="EMBL" id="JARTFS010000001">
    <property type="protein sequence ID" value="MED4400048.1"/>
    <property type="molecule type" value="Genomic_DNA"/>
</dbReference>
<evidence type="ECO:0000313" key="2">
    <source>
        <dbReference type="EMBL" id="MED4400048.1"/>
    </source>
</evidence>
<dbReference type="RefSeq" id="WP_328014673.1">
    <property type="nucleotide sequence ID" value="NZ_JARTFS010000001.1"/>
</dbReference>
<dbReference type="Proteomes" id="UP001342826">
    <property type="component" value="Unassembled WGS sequence"/>
</dbReference>
<proteinExistence type="predicted"/>
<keyword evidence="3" id="KW-1185">Reference proteome</keyword>
<evidence type="ECO:0000313" key="3">
    <source>
        <dbReference type="Proteomes" id="UP001342826"/>
    </source>
</evidence>
<protein>
    <submittedName>
        <fullName evidence="2">Uncharacterized protein</fullName>
    </submittedName>
</protein>
<evidence type="ECO:0000256" key="1">
    <source>
        <dbReference type="SAM" id="MobiDB-lite"/>
    </source>
</evidence>
<feature type="region of interest" description="Disordered" evidence="1">
    <location>
        <begin position="82"/>
        <end position="114"/>
    </location>
</feature>